<proteinExistence type="predicted"/>
<dbReference type="PANTHER" id="PTHR11319:SF35">
    <property type="entry name" value="OUTER MEMBRANE PROTEIN PMPC-RELATED"/>
    <property type="match status" value="1"/>
</dbReference>
<feature type="transmembrane region" description="Helical" evidence="1">
    <location>
        <begin position="1039"/>
        <end position="1056"/>
    </location>
</feature>
<dbReference type="EnsemblMetazoa" id="Aqu2.1.34294_001">
    <property type="protein sequence ID" value="Aqu2.1.34294_001"/>
    <property type="gene ID" value="Aqu2.1.34294"/>
</dbReference>
<keyword evidence="1" id="KW-0472">Membrane</keyword>
<feature type="transmembrane region" description="Helical" evidence="1">
    <location>
        <begin position="985"/>
        <end position="1011"/>
    </location>
</feature>
<keyword evidence="1" id="KW-1133">Transmembrane helix</keyword>
<sequence>MNIITVSDTGNDTDCTATHDCASLQYVLTSTLVKDCTKIILYDNQTISTNIIINDITSFIIEGGTTAELAQITVRDCGSLKFEKCINVNLEWLNFVSDEETDSSLLILPVLHFDQCSNISLSDSEYGLSTNILMTDNSGTINIAHVSFFHHESNATSTLLKVMLSQRFVSGSVYAISDSTFTGVSNSPSNFFRFDEQINNLTDTGGGLSIEVKEDITNIKVLVSNSEFISNTAVIGGGLFIKMHSSSKGAGIVLSNLSFIDNKAMDLGGGLYIAVTDNNYLPEILVFNISILSCSFIHNEAEHGGGIAYQTIGNKNINASLGFTLIKDTVFKQNSALFSGGAAGFFRWEAGLGGDAPLVNIKDCTFTDNFMIKPGQDVESTVVGSGVLYTQKTPIAFRGHTLMKNNFGTAILASSVLFQMFEQVDIINNVGARGGAINLIGGARIIVGKSLNLTFKDNYAELFGGVVYHIFPVFGVIDQNQYCTFQYEDTAILDPSEWNARISFINNTALESGNSVYISSPDSCYQNKEGLIFTETDTFRFYPSYTNQITTPPVSIKFSFSTSGECNGHPCSINLMLGEQATLTPHSVDGFGQTVKSFALIDLFCVDGDVLYRNKSCQYELSGTNLVELNNAQIRVPFFIKGARNNKGNVVLAWQTIQQPSAMAYLYVNIIDCYLGYVYDSASGVCACYNKSEVVFCNSTSYIACVNIGYWYGKINKNGSDTQFAATSCSFGSCNYTVSGTCPTKPCGPVGSPQQFHCELPRHDPEKLCLFNRGGPICSLCKENYSFTFDAIGCVPNDKCSYGYIALYIFLSLLFWVLLISVILIFAKLDLRFGSGQLHCFIFFFSVMQYFVHGSFPSYGLYAVELILTGFIQLDPKMFGLINVCAPHSLGPIQYAALHYVNPLFLMGAIGLLIYISNKWPKYAIFIGDSSSVNMICIALYLIFFSLTQTSLSILEPVQFSGISTMYVSLDPTLEYFDPEGHLPYALVAIVIQFFLVLPFLFLLIFAPYLIRIKRLNLTRIKPLLDEYQACYKQKYRSFAGFYLTFRQVIFFFNLFNLGISGHIYVLQIVSVLFLTVHCLVQPYSKKRLNILDGLLMLDLVLLSILHGNTANIVFDDIQVLKTIIVYILVLLPLAYIVLLCVIHLFYILKSKLKTNQNGRQRLEEEDTRERITAITRSTATRSSVSVTYDIKDGDDAIFVNRLEREPLLFALNDDESTGSDNNYDAVRKEPAVSIIELSRTAGDV</sequence>
<feature type="transmembrane region" description="Helical" evidence="1">
    <location>
        <begin position="802"/>
        <end position="826"/>
    </location>
</feature>
<dbReference type="AlphaFoldDB" id="A0A1X7V3C1"/>
<feature type="transmembrane region" description="Helical" evidence="1">
    <location>
        <begin position="1062"/>
        <end position="1081"/>
    </location>
</feature>
<feature type="transmembrane region" description="Helical" evidence="1">
    <location>
        <begin position="838"/>
        <end position="856"/>
    </location>
</feature>
<feature type="transmembrane region" description="Helical" evidence="1">
    <location>
        <begin position="923"/>
        <end position="947"/>
    </location>
</feature>
<accession>A0A1X7V3C1</accession>
<feature type="transmembrane region" description="Helical" evidence="1">
    <location>
        <begin position="1093"/>
        <end position="1112"/>
    </location>
</feature>
<keyword evidence="1" id="KW-0812">Transmembrane</keyword>
<dbReference type="OMA" id="MICIALY"/>
<evidence type="ECO:0000256" key="1">
    <source>
        <dbReference type="SAM" id="Phobius"/>
    </source>
</evidence>
<reference evidence="2" key="1">
    <citation type="submission" date="2017-05" db="UniProtKB">
        <authorList>
            <consortium name="EnsemblMetazoa"/>
        </authorList>
    </citation>
    <scope>IDENTIFICATION</scope>
</reference>
<organism evidence="2">
    <name type="scientific">Amphimedon queenslandica</name>
    <name type="common">Sponge</name>
    <dbReference type="NCBI Taxonomy" id="400682"/>
    <lineage>
        <taxon>Eukaryota</taxon>
        <taxon>Metazoa</taxon>
        <taxon>Porifera</taxon>
        <taxon>Demospongiae</taxon>
        <taxon>Heteroscleromorpha</taxon>
        <taxon>Haplosclerida</taxon>
        <taxon>Niphatidae</taxon>
        <taxon>Amphimedon</taxon>
    </lineage>
</organism>
<evidence type="ECO:0000313" key="2">
    <source>
        <dbReference type="EnsemblMetazoa" id="Aqu2.1.34294_001"/>
    </source>
</evidence>
<protein>
    <submittedName>
        <fullName evidence="2">Uncharacterized protein</fullName>
    </submittedName>
</protein>
<feature type="transmembrane region" description="Helical" evidence="1">
    <location>
        <begin position="897"/>
        <end position="916"/>
    </location>
</feature>
<dbReference type="PANTHER" id="PTHR11319">
    <property type="entry name" value="G PROTEIN-COUPLED RECEPTOR-RELATED"/>
    <property type="match status" value="1"/>
</dbReference>
<name>A0A1X7V3C1_AMPQE</name>
<feature type="transmembrane region" description="Helical" evidence="1">
    <location>
        <begin position="1124"/>
        <end position="1149"/>
    </location>
</feature>
<dbReference type="OrthoDB" id="5957153at2759"/>
<dbReference type="InParanoid" id="A0A1X7V3C1"/>